<comment type="caution">
    <text evidence="1">The sequence shown here is derived from an EMBL/GenBank/DDBJ whole genome shotgun (WGS) entry which is preliminary data.</text>
</comment>
<proteinExistence type="predicted"/>
<dbReference type="EMBL" id="QXFY01001627">
    <property type="protein sequence ID" value="KAE9313119.1"/>
    <property type="molecule type" value="Genomic_DNA"/>
</dbReference>
<sequence length="77" mass="8223">MTRSRYLPLRLRFFTMRSLACSLPMTSSANCPTLLAAPGSSAGRSAAPTTAPTGALERASATTLLVPVIRHCFRIDL</sequence>
<name>A0A6G0R2J4_9STRA</name>
<dbReference type="AlphaFoldDB" id="A0A6G0R2J4"/>
<evidence type="ECO:0000313" key="1">
    <source>
        <dbReference type="EMBL" id="KAE9313119.1"/>
    </source>
</evidence>
<dbReference type="Proteomes" id="UP000486351">
    <property type="component" value="Unassembled WGS sequence"/>
</dbReference>
<evidence type="ECO:0000313" key="2">
    <source>
        <dbReference type="Proteomes" id="UP000486351"/>
    </source>
</evidence>
<gene>
    <name evidence="1" type="ORF">PF008_g19821</name>
</gene>
<organism evidence="1 2">
    <name type="scientific">Phytophthora fragariae</name>
    <dbReference type="NCBI Taxonomy" id="53985"/>
    <lineage>
        <taxon>Eukaryota</taxon>
        <taxon>Sar</taxon>
        <taxon>Stramenopiles</taxon>
        <taxon>Oomycota</taxon>
        <taxon>Peronosporomycetes</taxon>
        <taxon>Peronosporales</taxon>
        <taxon>Peronosporaceae</taxon>
        <taxon>Phytophthora</taxon>
    </lineage>
</organism>
<accession>A0A6G0R2J4</accession>
<reference evidence="1 2" key="1">
    <citation type="submission" date="2018-09" db="EMBL/GenBank/DDBJ databases">
        <title>Genomic investigation of the strawberry pathogen Phytophthora fragariae indicates pathogenicity is determined by transcriptional variation in three key races.</title>
        <authorList>
            <person name="Adams T.M."/>
            <person name="Armitage A.D."/>
            <person name="Sobczyk M.K."/>
            <person name="Bates H.J."/>
            <person name="Dunwell J.M."/>
            <person name="Nellist C.F."/>
            <person name="Harrison R.J."/>
        </authorList>
    </citation>
    <scope>NUCLEOTIDE SEQUENCE [LARGE SCALE GENOMIC DNA]</scope>
    <source>
        <strain evidence="1 2">NOV-77</strain>
    </source>
</reference>
<protein>
    <submittedName>
        <fullName evidence="1">Uncharacterized protein</fullName>
    </submittedName>
</protein>